<sequence length="421" mass="45999">MQPGLKMMIFPRRFVIGPGAMKVAGKLAKIYVKKPLIIGGKRALEACRKAGLQSGLEKEGVKYVEAVFGEKVPYGPECCEPEIERLTKIGRENGCDGVITAGGGKVIDTGKIVGDKLGGESIVIPTITATDAPTSALSVVYTPDHVFKEVWYFNLNPAMVLIDSKIVAEAPARWLAGGMGDAASKKFEGRACVRTGAKNLAVKPEWLGAGPDLAFLICENQWERLKAYGEAAMDAARKKVVSPQLEAIIETNVLFSGLGFESCGLGAAHGVYYGLTAIEHYIPPEKFPTHGELVFWGGFVQLISEDAPMSEILEYATWGHRVGLPLTFEEIGFKPGEPNDEMLWKAAEKATLDPGSTIHTEFYMNMQAKEIGPYKNIVDPVEHIFYSMKAADEIGKRIASQVPRVPYEAKWVPYDAFMKKH</sequence>
<dbReference type="Gene3D" id="1.20.1090.10">
    <property type="entry name" value="Dehydroquinate synthase-like - alpha domain"/>
    <property type="match status" value="1"/>
</dbReference>
<evidence type="ECO:0000256" key="1">
    <source>
        <dbReference type="ARBA" id="ARBA00022723"/>
    </source>
</evidence>
<dbReference type="PANTHER" id="PTHR43616:SF5">
    <property type="entry name" value="GLYCEROL DEHYDROGENASE 1"/>
    <property type="match status" value="1"/>
</dbReference>
<feature type="domain" description="Alcohol dehydrogenase iron-type/glycerol dehydrogenase GldA" evidence="4">
    <location>
        <begin position="11"/>
        <end position="163"/>
    </location>
</feature>
<gene>
    <name evidence="5" type="ORF">B9J98_01250</name>
</gene>
<keyword evidence="2" id="KW-0560">Oxidoreductase</keyword>
<dbReference type="Pfam" id="PF00465">
    <property type="entry name" value="Fe-ADH"/>
    <property type="match status" value="1"/>
</dbReference>
<dbReference type="Gene3D" id="3.40.50.1970">
    <property type="match status" value="1"/>
</dbReference>
<dbReference type="GO" id="GO:0046872">
    <property type="term" value="F:metal ion binding"/>
    <property type="evidence" value="ECO:0007669"/>
    <property type="project" value="UniProtKB-KW"/>
</dbReference>
<name>A0A2R7Y9Q8_9ARCH</name>
<evidence type="ECO:0000256" key="2">
    <source>
        <dbReference type="ARBA" id="ARBA00023002"/>
    </source>
</evidence>
<evidence type="ECO:0000259" key="4">
    <source>
        <dbReference type="Pfam" id="PF00465"/>
    </source>
</evidence>
<evidence type="ECO:0000256" key="3">
    <source>
        <dbReference type="ARBA" id="ARBA00023027"/>
    </source>
</evidence>
<proteinExistence type="predicted"/>
<dbReference type="EMBL" id="NDWU01000002">
    <property type="protein sequence ID" value="PUA34243.1"/>
    <property type="molecule type" value="Genomic_DNA"/>
</dbReference>
<dbReference type="GO" id="GO:0016614">
    <property type="term" value="F:oxidoreductase activity, acting on CH-OH group of donors"/>
    <property type="evidence" value="ECO:0007669"/>
    <property type="project" value="InterPro"/>
</dbReference>
<accession>A0A2R7Y9Q8</accession>
<organism evidence="5 6">
    <name type="scientific">Candidatus Terraquivivens tikiterensis</name>
    <dbReference type="NCBI Taxonomy" id="1980982"/>
    <lineage>
        <taxon>Archaea</taxon>
        <taxon>Nitrososphaerota</taxon>
        <taxon>Candidatus Wolframiiraptoraceae</taxon>
        <taxon>Candidatus Terraquivivens</taxon>
    </lineage>
</organism>
<dbReference type="SUPFAM" id="SSF56796">
    <property type="entry name" value="Dehydroquinate synthase-like"/>
    <property type="match status" value="1"/>
</dbReference>
<dbReference type="InterPro" id="IPR001670">
    <property type="entry name" value="ADH_Fe/GldA"/>
</dbReference>
<evidence type="ECO:0000313" key="6">
    <source>
        <dbReference type="Proteomes" id="UP000244066"/>
    </source>
</evidence>
<dbReference type="InterPro" id="IPR016205">
    <property type="entry name" value="Glycerol_DH"/>
</dbReference>
<dbReference type="AlphaFoldDB" id="A0A2R7Y9Q8"/>
<reference evidence="5 6" key="1">
    <citation type="submission" date="2017-04" db="EMBL/GenBank/DDBJ databases">
        <title>Draft Aigarchaeota genome from a New Zealand hot spring.</title>
        <authorList>
            <person name="Reysenbach A.-L."/>
            <person name="Donaho J.A."/>
            <person name="Gerhart J."/>
            <person name="Kelley J.F."/>
            <person name="Kouba K."/>
            <person name="Podar M."/>
            <person name="Stott M."/>
        </authorList>
    </citation>
    <scope>NUCLEOTIDE SEQUENCE [LARGE SCALE GENOMIC DNA]</scope>
    <source>
        <strain evidence="5">NZ13_MG1</strain>
    </source>
</reference>
<dbReference type="PANTHER" id="PTHR43616">
    <property type="entry name" value="GLYCEROL DEHYDROGENASE"/>
    <property type="match status" value="1"/>
</dbReference>
<keyword evidence="1" id="KW-0479">Metal-binding</keyword>
<keyword evidence="3" id="KW-0520">NAD</keyword>
<comment type="caution">
    <text evidence="5">The sequence shown here is derived from an EMBL/GenBank/DDBJ whole genome shotgun (WGS) entry which is preliminary data.</text>
</comment>
<dbReference type="Proteomes" id="UP000244066">
    <property type="component" value="Unassembled WGS sequence"/>
</dbReference>
<protein>
    <recommendedName>
        <fullName evidence="4">Alcohol dehydrogenase iron-type/glycerol dehydrogenase GldA domain-containing protein</fullName>
    </recommendedName>
</protein>
<dbReference type="CDD" id="cd08170">
    <property type="entry name" value="GlyDH"/>
    <property type="match status" value="1"/>
</dbReference>
<evidence type="ECO:0000313" key="5">
    <source>
        <dbReference type="EMBL" id="PUA34243.1"/>
    </source>
</evidence>